<dbReference type="EMBL" id="CAJPWZ010002182">
    <property type="protein sequence ID" value="CAG2232364.1"/>
    <property type="molecule type" value="Genomic_DNA"/>
</dbReference>
<dbReference type="OrthoDB" id="10557753at2759"/>
<dbReference type="Proteomes" id="UP000683360">
    <property type="component" value="Unassembled WGS sequence"/>
</dbReference>
<evidence type="ECO:0000313" key="1">
    <source>
        <dbReference type="EMBL" id="CAG2232364.1"/>
    </source>
</evidence>
<keyword evidence="2" id="KW-1185">Reference proteome</keyword>
<proteinExistence type="predicted"/>
<gene>
    <name evidence="1" type="ORF">MEDL_45155</name>
</gene>
<name>A0A8S3TRI1_MYTED</name>
<dbReference type="AlphaFoldDB" id="A0A8S3TRI1"/>
<sequence>MADQSSINSLQELSGLAKNSSNTDKSCIPTRLISPGYNINDDINDNVFEATVENAAFGGGASAVNHDRVPEVIPDVYNILLQNQILMQNMMKKQMFSTTDSSNNVNKNNSRKSATISRTPAPVVKKHNKHHDDYQSQLDKLFDVNYINKMGGRILKLNTLTKELWNWCINRKIWSDWEDTAKSRQGQSRHDVSCTVMEHPKLVSTDITPDSGRFIYDKQPEKSTLSTSKSDNRTSHSEIKISSFQDIGELFQSYGLSKEASDIIASSWKPATKQQYWTYCKRWLSFCSEREIDIFKATELNVLEYL</sequence>
<accession>A0A8S3TRI1</accession>
<organism evidence="1 2">
    <name type="scientific">Mytilus edulis</name>
    <name type="common">Blue mussel</name>
    <dbReference type="NCBI Taxonomy" id="6550"/>
    <lineage>
        <taxon>Eukaryota</taxon>
        <taxon>Metazoa</taxon>
        <taxon>Spiralia</taxon>
        <taxon>Lophotrochozoa</taxon>
        <taxon>Mollusca</taxon>
        <taxon>Bivalvia</taxon>
        <taxon>Autobranchia</taxon>
        <taxon>Pteriomorphia</taxon>
        <taxon>Mytilida</taxon>
        <taxon>Mytiloidea</taxon>
        <taxon>Mytilidae</taxon>
        <taxon>Mytilinae</taxon>
        <taxon>Mytilus</taxon>
    </lineage>
</organism>
<comment type="caution">
    <text evidence="1">The sequence shown here is derived from an EMBL/GenBank/DDBJ whole genome shotgun (WGS) entry which is preliminary data.</text>
</comment>
<protein>
    <submittedName>
        <fullName evidence="1">Uncharacterized protein</fullName>
    </submittedName>
</protein>
<reference evidence="1" key="1">
    <citation type="submission" date="2021-03" db="EMBL/GenBank/DDBJ databases">
        <authorList>
            <person name="Bekaert M."/>
        </authorList>
    </citation>
    <scope>NUCLEOTIDE SEQUENCE</scope>
</reference>
<evidence type="ECO:0000313" key="2">
    <source>
        <dbReference type="Proteomes" id="UP000683360"/>
    </source>
</evidence>